<gene>
    <name evidence="1" type="ORF">B2A_00473</name>
</gene>
<proteinExistence type="predicted"/>
<accession>T1B617</accession>
<sequence>MDERMRRQWAATEAQTYGWGGLSAVSDATGMSRNTIRRGVAELEMHKRKP</sequence>
<organism evidence="1">
    <name type="scientific">mine drainage metagenome</name>
    <dbReference type="NCBI Taxonomy" id="410659"/>
    <lineage>
        <taxon>unclassified sequences</taxon>
        <taxon>metagenomes</taxon>
        <taxon>ecological metagenomes</taxon>
    </lineage>
</organism>
<reference evidence="1" key="1">
    <citation type="submission" date="2013-08" db="EMBL/GenBank/DDBJ databases">
        <authorList>
            <person name="Mendez C."/>
            <person name="Richter M."/>
            <person name="Ferrer M."/>
            <person name="Sanchez J."/>
        </authorList>
    </citation>
    <scope>NUCLEOTIDE SEQUENCE</scope>
</reference>
<reference evidence="1" key="2">
    <citation type="journal article" date="2014" name="ISME J.">
        <title>Microbial stratification in low pH oxic and suboxic macroscopic growths along an acid mine drainage.</title>
        <authorList>
            <person name="Mendez-Garcia C."/>
            <person name="Mesa V."/>
            <person name="Sprenger R.R."/>
            <person name="Richter M."/>
            <person name="Diez M.S."/>
            <person name="Solano J."/>
            <person name="Bargiela R."/>
            <person name="Golyshina O.V."/>
            <person name="Manteca A."/>
            <person name="Ramos J.L."/>
            <person name="Gallego J.R."/>
            <person name="Llorente I."/>
            <person name="Martins Dos Santos V.A."/>
            <person name="Jensen O.N."/>
            <person name="Pelaez A.I."/>
            <person name="Sanchez J."/>
            <person name="Ferrer M."/>
        </authorList>
    </citation>
    <scope>NUCLEOTIDE SEQUENCE</scope>
</reference>
<name>T1B617_9ZZZZ</name>
<protein>
    <recommendedName>
        <fullName evidence="2">Transposase</fullName>
    </recommendedName>
</protein>
<dbReference type="AlphaFoldDB" id="T1B617"/>
<comment type="caution">
    <text evidence="1">The sequence shown here is derived from an EMBL/GenBank/DDBJ whole genome shotgun (WGS) entry which is preliminary data.</text>
</comment>
<feature type="non-terminal residue" evidence="1">
    <location>
        <position position="50"/>
    </location>
</feature>
<dbReference type="EMBL" id="AUZZ01000367">
    <property type="protein sequence ID" value="EQD68356.1"/>
    <property type="molecule type" value="Genomic_DNA"/>
</dbReference>
<evidence type="ECO:0008006" key="2">
    <source>
        <dbReference type="Google" id="ProtNLM"/>
    </source>
</evidence>
<evidence type="ECO:0000313" key="1">
    <source>
        <dbReference type="EMBL" id="EQD68356.1"/>
    </source>
</evidence>